<dbReference type="Proteomes" id="UP000559256">
    <property type="component" value="Unassembled WGS sequence"/>
</dbReference>
<dbReference type="InterPro" id="IPR039421">
    <property type="entry name" value="Type_1_exporter"/>
</dbReference>
<evidence type="ECO:0000256" key="1">
    <source>
        <dbReference type="SAM" id="SignalP"/>
    </source>
</evidence>
<name>A0A8H5CP16_9AGAR</name>
<organism evidence="2 3">
    <name type="scientific">Tetrapyrgos nigripes</name>
    <dbReference type="NCBI Taxonomy" id="182062"/>
    <lineage>
        <taxon>Eukaryota</taxon>
        <taxon>Fungi</taxon>
        <taxon>Dikarya</taxon>
        <taxon>Basidiomycota</taxon>
        <taxon>Agaricomycotina</taxon>
        <taxon>Agaricomycetes</taxon>
        <taxon>Agaricomycetidae</taxon>
        <taxon>Agaricales</taxon>
        <taxon>Marasmiineae</taxon>
        <taxon>Marasmiaceae</taxon>
        <taxon>Tetrapyrgos</taxon>
    </lineage>
</organism>
<keyword evidence="1" id="KW-0732">Signal</keyword>
<dbReference type="AlphaFoldDB" id="A0A8H5CP16"/>
<gene>
    <name evidence="2" type="ORF">D9758_015462</name>
</gene>
<evidence type="ECO:0000313" key="2">
    <source>
        <dbReference type="EMBL" id="KAF5344431.1"/>
    </source>
</evidence>
<reference evidence="2 3" key="1">
    <citation type="journal article" date="2020" name="ISME J.">
        <title>Uncovering the hidden diversity of litter-decomposition mechanisms in mushroom-forming fungi.</title>
        <authorList>
            <person name="Floudas D."/>
            <person name="Bentzer J."/>
            <person name="Ahren D."/>
            <person name="Johansson T."/>
            <person name="Persson P."/>
            <person name="Tunlid A."/>
        </authorList>
    </citation>
    <scope>NUCLEOTIDE SEQUENCE [LARGE SCALE GENOMIC DNA]</scope>
    <source>
        <strain evidence="2 3">CBS 291.85</strain>
    </source>
</reference>
<dbReference type="InterPro" id="IPR027417">
    <property type="entry name" value="P-loop_NTPase"/>
</dbReference>
<evidence type="ECO:0000313" key="3">
    <source>
        <dbReference type="Proteomes" id="UP000559256"/>
    </source>
</evidence>
<dbReference type="GO" id="GO:0005743">
    <property type="term" value="C:mitochondrial inner membrane"/>
    <property type="evidence" value="ECO:0007669"/>
    <property type="project" value="TreeGrafter"/>
</dbReference>
<dbReference type="EMBL" id="JAACJM010000125">
    <property type="protein sequence ID" value="KAF5344431.1"/>
    <property type="molecule type" value="Genomic_DNA"/>
</dbReference>
<dbReference type="Gene3D" id="3.40.50.300">
    <property type="entry name" value="P-loop containing nucleotide triphosphate hydrolases"/>
    <property type="match status" value="1"/>
</dbReference>
<dbReference type="GO" id="GO:0015421">
    <property type="term" value="F:ABC-type oligopeptide transporter activity"/>
    <property type="evidence" value="ECO:0007669"/>
    <property type="project" value="TreeGrafter"/>
</dbReference>
<dbReference type="PANTHER" id="PTHR43394:SF1">
    <property type="entry name" value="ATP-BINDING CASSETTE SUB-FAMILY B MEMBER 10, MITOCHONDRIAL"/>
    <property type="match status" value="1"/>
</dbReference>
<dbReference type="GO" id="GO:0090374">
    <property type="term" value="P:oligopeptide export from mitochondrion"/>
    <property type="evidence" value="ECO:0007669"/>
    <property type="project" value="TreeGrafter"/>
</dbReference>
<dbReference type="OrthoDB" id="6500128at2759"/>
<sequence length="95" mass="10609">MATPTRLNFWILLLDEATSALDSNSEKVVQEALDKAAKDRTTIAIAHRLSSIQNADCIYVIKEGRVSEFGTHETLLARKGGYYELVQLQALSRKD</sequence>
<accession>A0A8H5CP16</accession>
<dbReference type="PANTHER" id="PTHR43394">
    <property type="entry name" value="ATP-DEPENDENT PERMEASE MDL1, MITOCHONDRIAL"/>
    <property type="match status" value="1"/>
</dbReference>
<keyword evidence="3" id="KW-1185">Reference proteome</keyword>
<protein>
    <recommendedName>
        <fullName evidence="4">p-glycoprotein</fullName>
    </recommendedName>
</protein>
<evidence type="ECO:0008006" key="4">
    <source>
        <dbReference type="Google" id="ProtNLM"/>
    </source>
</evidence>
<feature type="chain" id="PRO_5034916746" description="p-glycoprotein" evidence="1">
    <location>
        <begin position="21"/>
        <end position="95"/>
    </location>
</feature>
<comment type="caution">
    <text evidence="2">The sequence shown here is derived from an EMBL/GenBank/DDBJ whole genome shotgun (WGS) entry which is preliminary data.</text>
</comment>
<dbReference type="SUPFAM" id="SSF52540">
    <property type="entry name" value="P-loop containing nucleoside triphosphate hydrolases"/>
    <property type="match status" value="1"/>
</dbReference>
<feature type="signal peptide" evidence="1">
    <location>
        <begin position="1"/>
        <end position="20"/>
    </location>
</feature>
<proteinExistence type="predicted"/>